<dbReference type="RefSeq" id="WP_187967478.1">
    <property type="nucleotide sequence ID" value="NZ_JACVDC010000108.1"/>
</dbReference>
<comment type="caution">
    <text evidence="3">The sequence shown here is derived from an EMBL/GenBank/DDBJ whole genome shotgun (WGS) entry which is preliminary data.</text>
</comment>
<keyword evidence="1" id="KW-0732">Signal</keyword>
<dbReference type="EMBL" id="JACVDC010000108">
    <property type="protein sequence ID" value="MBC9798357.1"/>
    <property type="molecule type" value="Genomic_DNA"/>
</dbReference>
<reference evidence="3 4" key="1">
    <citation type="submission" date="2020-09" db="EMBL/GenBank/DDBJ databases">
        <title>Sinomicrobium weinanense sp. nov., a halophilic bacteria isolated from saline-alkali soil.</title>
        <authorList>
            <person name="Wu P."/>
            <person name="Ren H."/>
            <person name="Mei Y."/>
            <person name="Liang Y."/>
            <person name="Chen Z."/>
        </authorList>
    </citation>
    <scope>NUCLEOTIDE SEQUENCE [LARGE SCALE GENOMIC DNA]</scope>
    <source>
        <strain evidence="3 4">FJxs</strain>
    </source>
</reference>
<evidence type="ECO:0000313" key="3">
    <source>
        <dbReference type="EMBL" id="MBC9798357.1"/>
    </source>
</evidence>
<evidence type="ECO:0000313" key="4">
    <source>
        <dbReference type="Proteomes" id="UP000653730"/>
    </source>
</evidence>
<dbReference type="PROSITE" id="PS51257">
    <property type="entry name" value="PROKAR_LIPOPROTEIN"/>
    <property type="match status" value="1"/>
</dbReference>
<gene>
    <name evidence="3" type="ORF">IBL28_20485</name>
</gene>
<protein>
    <submittedName>
        <fullName evidence="3">Lipocalin family protein</fullName>
    </submittedName>
</protein>
<sequence>MIKNYNLKVFPQILLLFVLILSGCSNDDDDPAFDSFYNGALTSAKAKDLEGIWFIYEAEYQGEKVPVPATYQECGSDFFIFMENGKYKEYAFISSECDYTKNNINWSLNEGIVYIGPNVPRSDEMVLIGLSEEKLVFRIKLDIDEDGIPDILTFTAHRYTPPNNTDIYTSSFQWDNDSAHQNKIRFKWMTYQGFNNFDRYEIYRSTGDCSKTNAELIGTVTDIDQNFFIDEDPPALERICYFFRLYTDKGMVGESVLTDITTDYLRVSQVKLSTPTTTNDVIELHWETYEGNYFSHYEITVGAGDDDDYPRQEVVIAKIEDINTTTYTDDAPPYLIDPVYTVYVYNIFGQKSDITVGVNSQKAVYENPEVLPFNSIKFIAIDREETVIYLYAKSGLYGGNKLYRYNYNSHTIEAVAGTLPESYTSVRMEVIQSADHGKEVIFHQSDELYAYDARTLELKYKLKSDVYIFSDRFAYLHDNLWILTDTDDVYVCKREENTLKLIDKEPHFTTHHGATGYYIIPMNNNEAIVGHHMEPQSIKFTFDNNGQITARKNVDIGMKWSNNTLQISYNSEQHYLADFINKKLYTADDFTVLQSFAEPQFPSGISTAGNLILGSNNDPAWYPQNSSPHEKKAKIYDVSSRMVNNYNTKGYPHLLFENHLGQIVSISSGFKRDLLSNFAHQQDIFVEIIER</sequence>
<dbReference type="SUPFAM" id="SSF50969">
    <property type="entry name" value="YVTN repeat-like/Quinoprotein amine dehydrogenase"/>
    <property type="match status" value="1"/>
</dbReference>
<accession>A0A926JW98</accession>
<keyword evidence="4" id="KW-1185">Reference proteome</keyword>
<evidence type="ECO:0000259" key="2">
    <source>
        <dbReference type="Pfam" id="PF13648"/>
    </source>
</evidence>
<name>A0A926JW98_9FLAO</name>
<evidence type="ECO:0000256" key="1">
    <source>
        <dbReference type="SAM" id="SignalP"/>
    </source>
</evidence>
<dbReference type="Proteomes" id="UP000653730">
    <property type="component" value="Unassembled WGS sequence"/>
</dbReference>
<organism evidence="3 4">
    <name type="scientific">Sinomicrobium weinanense</name>
    <dbReference type="NCBI Taxonomy" id="2842200"/>
    <lineage>
        <taxon>Bacteria</taxon>
        <taxon>Pseudomonadati</taxon>
        <taxon>Bacteroidota</taxon>
        <taxon>Flavobacteriia</taxon>
        <taxon>Flavobacteriales</taxon>
        <taxon>Flavobacteriaceae</taxon>
        <taxon>Sinomicrobium</taxon>
    </lineage>
</organism>
<proteinExistence type="predicted"/>
<dbReference type="AlphaFoldDB" id="A0A926JW98"/>
<dbReference type="InterPro" id="IPR024311">
    <property type="entry name" value="Lipocalin-like"/>
</dbReference>
<feature type="signal peptide" evidence="1">
    <location>
        <begin position="1"/>
        <end position="27"/>
    </location>
</feature>
<feature type="chain" id="PRO_5037526317" evidence="1">
    <location>
        <begin position="28"/>
        <end position="691"/>
    </location>
</feature>
<dbReference type="InterPro" id="IPR011044">
    <property type="entry name" value="Quino_amine_DH_bsu"/>
</dbReference>
<dbReference type="Pfam" id="PF13648">
    <property type="entry name" value="Lipocalin_4"/>
    <property type="match status" value="1"/>
</dbReference>
<feature type="domain" description="Lipocalin-like" evidence="2">
    <location>
        <begin position="49"/>
        <end position="137"/>
    </location>
</feature>